<accession>A0A2V3DUI4</accession>
<dbReference type="PANTHER" id="PTHR30055:SF234">
    <property type="entry name" value="HTH-TYPE TRANSCRIPTIONAL REGULATOR BETI"/>
    <property type="match status" value="1"/>
</dbReference>
<dbReference type="InterPro" id="IPR009057">
    <property type="entry name" value="Homeodomain-like_sf"/>
</dbReference>
<keyword evidence="1" id="KW-0805">Transcription regulation</keyword>
<evidence type="ECO:0000256" key="1">
    <source>
        <dbReference type="ARBA" id="ARBA00023015"/>
    </source>
</evidence>
<dbReference type="InterPro" id="IPR001647">
    <property type="entry name" value="HTH_TetR"/>
</dbReference>
<protein>
    <submittedName>
        <fullName evidence="6">TetR/AcrR family transcriptional regulator</fullName>
    </submittedName>
</protein>
<reference evidence="6 7" key="1">
    <citation type="submission" date="2018-05" db="EMBL/GenBank/DDBJ databases">
        <title>Genetic diversity of glacier-inhabiting Cryobacterium bacteria in China and description of Cryobacterium mengkeensis sp. nov. and Arthrobacter glacialis sp. nov.</title>
        <authorList>
            <person name="Liu Q."/>
            <person name="Xin Y.-H."/>
        </authorList>
    </citation>
    <scope>NUCLEOTIDE SEQUENCE [LARGE SCALE GENOMIC DNA]</scope>
    <source>
        <strain evidence="6 7">GP3</strain>
    </source>
</reference>
<dbReference type="GO" id="GO:0003700">
    <property type="term" value="F:DNA-binding transcription factor activity"/>
    <property type="evidence" value="ECO:0007669"/>
    <property type="project" value="TreeGrafter"/>
</dbReference>
<keyword evidence="7" id="KW-1185">Reference proteome</keyword>
<dbReference type="GO" id="GO:0000976">
    <property type="term" value="F:transcription cis-regulatory region binding"/>
    <property type="evidence" value="ECO:0007669"/>
    <property type="project" value="TreeGrafter"/>
</dbReference>
<dbReference type="Proteomes" id="UP000246303">
    <property type="component" value="Unassembled WGS sequence"/>
</dbReference>
<evidence type="ECO:0000259" key="5">
    <source>
        <dbReference type="PROSITE" id="PS50977"/>
    </source>
</evidence>
<gene>
    <name evidence="6" type="ORF">CVS29_08270</name>
</gene>
<proteinExistence type="predicted"/>
<dbReference type="SUPFAM" id="SSF46689">
    <property type="entry name" value="Homeodomain-like"/>
    <property type="match status" value="1"/>
</dbReference>
<comment type="caution">
    <text evidence="6">The sequence shown here is derived from an EMBL/GenBank/DDBJ whole genome shotgun (WGS) entry which is preliminary data.</text>
</comment>
<dbReference type="Pfam" id="PF00440">
    <property type="entry name" value="TetR_N"/>
    <property type="match status" value="1"/>
</dbReference>
<evidence type="ECO:0000256" key="3">
    <source>
        <dbReference type="ARBA" id="ARBA00023163"/>
    </source>
</evidence>
<keyword evidence="3" id="KW-0804">Transcription</keyword>
<dbReference type="PANTHER" id="PTHR30055">
    <property type="entry name" value="HTH-TYPE TRANSCRIPTIONAL REGULATOR RUTR"/>
    <property type="match status" value="1"/>
</dbReference>
<evidence type="ECO:0000256" key="2">
    <source>
        <dbReference type="ARBA" id="ARBA00023125"/>
    </source>
</evidence>
<evidence type="ECO:0000313" key="6">
    <source>
        <dbReference type="EMBL" id="PXA65989.1"/>
    </source>
</evidence>
<evidence type="ECO:0000256" key="4">
    <source>
        <dbReference type="PROSITE-ProRule" id="PRU00335"/>
    </source>
</evidence>
<sequence>MGIMGHHGDKAREALLDAAEELFAIHGVDAVSNRKIAEHVGTHNHSAVAYHFGNRDELIRALLERHLHSMQGRRNELLADLPEDAGLREVIACRILPWVEQLAAMPQPSWRAQFLYQVRSVPSAAKVLASSFETNDGFDELFLRMRDSLSNISQPILRARASVLGHLALGICAEFEAALQAGTQHGNWTSVGYFLIDAGAGMLAAPVTHSEDFLSPPTIPSLI</sequence>
<organism evidence="6 7">
    <name type="scientific">Arthrobacter psychrochitiniphilus</name>
    <dbReference type="NCBI Taxonomy" id="291045"/>
    <lineage>
        <taxon>Bacteria</taxon>
        <taxon>Bacillati</taxon>
        <taxon>Actinomycetota</taxon>
        <taxon>Actinomycetes</taxon>
        <taxon>Micrococcales</taxon>
        <taxon>Micrococcaceae</taxon>
        <taxon>Arthrobacter</taxon>
    </lineage>
</organism>
<name>A0A2V3DUI4_9MICC</name>
<dbReference type="InterPro" id="IPR050109">
    <property type="entry name" value="HTH-type_TetR-like_transc_reg"/>
</dbReference>
<comment type="caution">
    <text evidence="4">Lacks conserved residue(s) required for the propagation of feature annotation.</text>
</comment>
<keyword evidence="2 4" id="KW-0238">DNA-binding</keyword>
<dbReference type="Gene3D" id="1.10.357.10">
    <property type="entry name" value="Tetracycline Repressor, domain 2"/>
    <property type="match status" value="1"/>
</dbReference>
<dbReference type="EMBL" id="QHLZ01000004">
    <property type="protein sequence ID" value="PXA65989.1"/>
    <property type="molecule type" value="Genomic_DNA"/>
</dbReference>
<dbReference type="PROSITE" id="PS50977">
    <property type="entry name" value="HTH_TETR_2"/>
    <property type="match status" value="1"/>
</dbReference>
<feature type="domain" description="HTH tetR-type" evidence="5">
    <location>
        <begin position="9"/>
        <end position="70"/>
    </location>
</feature>
<dbReference type="AlphaFoldDB" id="A0A2V3DUI4"/>
<evidence type="ECO:0000313" key="7">
    <source>
        <dbReference type="Proteomes" id="UP000246303"/>
    </source>
</evidence>